<dbReference type="GO" id="GO:0006487">
    <property type="term" value="P:protein N-linked glycosylation"/>
    <property type="evidence" value="ECO:0007669"/>
    <property type="project" value="TreeGrafter"/>
</dbReference>
<dbReference type="UniPathway" id="UPA00378"/>
<reference evidence="11" key="2">
    <citation type="submission" date="2025-09" db="UniProtKB">
        <authorList>
            <consortium name="Ensembl"/>
        </authorList>
    </citation>
    <scope>IDENTIFICATION</scope>
</reference>
<keyword evidence="12" id="KW-1185">Reference proteome</keyword>
<evidence type="ECO:0000313" key="11">
    <source>
        <dbReference type="Ensembl" id="ENSMMSP00000006288.1"/>
    </source>
</evidence>
<organism evidence="11 12">
    <name type="scientific">Moschus moschiferus</name>
    <name type="common">Siberian musk deer</name>
    <name type="synonym">Moschus sibiricus</name>
    <dbReference type="NCBI Taxonomy" id="68415"/>
    <lineage>
        <taxon>Eukaryota</taxon>
        <taxon>Metazoa</taxon>
        <taxon>Chordata</taxon>
        <taxon>Craniata</taxon>
        <taxon>Vertebrata</taxon>
        <taxon>Euteleostomi</taxon>
        <taxon>Mammalia</taxon>
        <taxon>Eutheria</taxon>
        <taxon>Laurasiatheria</taxon>
        <taxon>Artiodactyla</taxon>
        <taxon>Ruminantia</taxon>
        <taxon>Pecora</taxon>
        <taxon>Moschidae</taxon>
        <taxon>Moschus</taxon>
    </lineage>
</organism>
<name>A0A8C6CTS2_MOSMO</name>
<accession>A0A8C6CTS2</accession>
<evidence type="ECO:0000256" key="4">
    <source>
        <dbReference type="ARBA" id="ARBA00018947"/>
    </source>
</evidence>
<dbReference type="Pfam" id="PF02109">
    <property type="entry name" value="DAD"/>
    <property type="match status" value="1"/>
</dbReference>
<dbReference type="PANTHER" id="PTHR10705:SF0">
    <property type="entry name" value="DOLICHYL-DIPHOSPHOOLIGOSACCHARIDE--PROTEIN GLYCOSYLTRANSFERASE SUBUNIT DAD1"/>
    <property type="match status" value="1"/>
</dbReference>
<comment type="caution">
    <text evidence="10">Lacks conserved residue(s) required for the propagation of feature annotation.</text>
</comment>
<comment type="pathway">
    <text evidence="2 10">Protein modification; protein glycosylation.</text>
</comment>
<evidence type="ECO:0000256" key="7">
    <source>
        <dbReference type="ARBA" id="ARBA00022989"/>
    </source>
</evidence>
<comment type="subcellular location">
    <subcellularLocation>
        <location evidence="1 10">Endoplasmic reticulum membrane</location>
        <topology evidence="1 10">Multi-pass membrane protein</topology>
    </subcellularLocation>
</comment>
<protein>
    <recommendedName>
        <fullName evidence="4 10">Dolichyl-diphosphooligosaccharide--protein glycosyltransferase subunit DAD1</fullName>
        <shortName evidence="10">Oligosaccharyl transferase subunit DAD1</shortName>
    </recommendedName>
</protein>
<feature type="transmembrane region" description="Helical" evidence="10">
    <location>
        <begin position="42"/>
        <end position="65"/>
    </location>
</feature>
<dbReference type="GeneTree" id="ENSGT00990000213026"/>
<reference evidence="11" key="1">
    <citation type="submission" date="2025-08" db="UniProtKB">
        <authorList>
            <consortium name="Ensembl"/>
        </authorList>
    </citation>
    <scope>IDENTIFICATION</scope>
</reference>
<proteinExistence type="inferred from homology"/>
<dbReference type="Proteomes" id="UP000694544">
    <property type="component" value="Unplaced"/>
</dbReference>
<evidence type="ECO:0000256" key="2">
    <source>
        <dbReference type="ARBA" id="ARBA00004922"/>
    </source>
</evidence>
<keyword evidence="5 10" id="KW-0812">Transmembrane</keyword>
<comment type="similarity">
    <text evidence="3 10">Belongs to the DAD/OST2 family.</text>
</comment>
<evidence type="ECO:0000256" key="3">
    <source>
        <dbReference type="ARBA" id="ARBA00009386"/>
    </source>
</evidence>
<evidence type="ECO:0000256" key="10">
    <source>
        <dbReference type="RuleBase" id="RU361136"/>
    </source>
</evidence>
<keyword evidence="7 10" id="KW-1133">Transmembrane helix</keyword>
<evidence type="ECO:0000256" key="9">
    <source>
        <dbReference type="ARBA" id="ARBA00046950"/>
    </source>
</evidence>
<keyword evidence="6 10" id="KW-0256">Endoplasmic reticulum</keyword>
<comment type="function">
    <text evidence="10">Subunit of the oligosaccharyl transferase (OST) complex that catalyzes the initial transfer of a defined glycan (Glc(3)Man(9)GlcNAc(2) in eukaryotes) from the lipid carrier dolichol-pyrophosphate to an asparagine residue within an Asn-X-Ser/Thr consensus motif in nascent polypeptide chains, the first step in protein N-glycosylation. N-glycosylation occurs cotranslationally and the complex associates with the Sec61 complex at the channel-forming translocon complex that mediates protein translocation across the endoplasmic reticulum (ER). All subunits are required for a maximal enzyme activity.</text>
</comment>
<evidence type="ECO:0000256" key="6">
    <source>
        <dbReference type="ARBA" id="ARBA00022824"/>
    </source>
</evidence>
<dbReference type="Ensembl" id="ENSMMST00000006899.1">
    <property type="protein sequence ID" value="ENSMMSP00000006288.1"/>
    <property type="gene ID" value="ENSMMSG00000004808.1"/>
</dbReference>
<keyword evidence="8 10" id="KW-0472">Membrane</keyword>
<evidence type="ECO:0000313" key="12">
    <source>
        <dbReference type="Proteomes" id="UP000694544"/>
    </source>
</evidence>
<dbReference type="AlphaFoldDB" id="A0A8C6CTS2"/>
<dbReference type="InterPro" id="IPR003038">
    <property type="entry name" value="DAD/Ost2"/>
</dbReference>
<dbReference type="PANTHER" id="PTHR10705">
    <property type="entry name" value="DOLICHYL-DIPHOSPHOOLIGOSACCHARIDE--PROTEIN GLYCOSYLTRANSFERASE SUBUNIT DAD1"/>
    <property type="match status" value="1"/>
</dbReference>
<dbReference type="GO" id="GO:0008250">
    <property type="term" value="C:oligosaccharyltransferase complex"/>
    <property type="evidence" value="ECO:0007669"/>
    <property type="project" value="InterPro"/>
</dbReference>
<comment type="subunit">
    <text evidence="9">Component of the oligosaccharyltransferase (OST) complex. OST exists in two different complex forms which contain common core subunits RPN1, RPN2, OST48, OST4, DAD1 and TMEM258, either STT3A or STT3B as catalytic subunits, and form-specific accessory subunits. STT3A complex assembly occurs through the formation of 3 subcomplexes. Subcomplex 1 contains RPN1 and TMEM258, subcomplex 2 contains the STT3A-specific subunits STT3A, DC2/OSTC, and KCP2 as well as the core subunit OST4, and subcomplex 3 contains RPN2, DAD1, and OST48. The STT3A complex can form stable complexes with the Sec61 complex or with both the Sec61 and TRAP complexes.</text>
</comment>
<evidence type="ECO:0000256" key="8">
    <source>
        <dbReference type="ARBA" id="ARBA00023136"/>
    </source>
</evidence>
<evidence type="ECO:0000256" key="5">
    <source>
        <dbReference type="ARBA" id="ARBA00022692"/>
    </source>
</evidence>
<evidence type="ECO:0000256" key="1">
    <source>
        <dbReference type="ARBA" id="ARBA00004477"/>
    </source>
</evidence>
<sequence length="89" mass="10009">TSVSVLSVTLQFLEESLGSLCLKRLDAYLPIYCRTLQFGFCVLMGTFPFSSFLSGFISRVGSFILEVNLRFKHRELNEFPGYLAGGRLC</sequence>